<keyword evidence="4 5" id="KW-0975">Bacterial flagellum</keyword>
<dbReference type="Pfam" id="PF07195">
    <property type="entry name" value="FliD_C"/>
    <property type="match status" value="1"/>
</dbReference>
<keyword evidence="8" id="KW-0969">Cilium</keyword>
<keyword evidence="8" id="KW-0966">Cell projection</keyword>
<keyword evidence="8" id="KW-0282">Flagellum</keyword>
<dbReference type="GO" id="GO:0009421">
    <property type="term" value="C:bacterial-type flagellum filament cap"/>
    <property type="evidence" value="ECO:0007669"/>
    <property type="project" value="InterPro"/>
</dbReference>
<evidence type="ECO:0000256" key="5">
    <source>
        <dbReference type="RuleBase" id="RU362066"/>
    </source>
</evidence>
<dbReference type="RefSeq" id="WP_183585127.1">
    <property type="nucleotide sequence ID" value="NZ_JACHXJ010000005.1"/>
</dbReference>
<dbReference type="GO" id="GO:0007155">
    <property type="term" value="P:cell adhesion"/>
    <property type="evidence" value="ECO:0007669"/>
    <property type="project" value="InterPro"/>
</dbReference>
<dbReference type="PANTHER" id="PTHR30288:SF0">
    <property type="entry name" value="FLAGELLAR HOOK-ASSOCIATED PROTEIN 2"/>
    <property type="match status" value="1"/>
</dbReference>
<proteinExistence type="inferred from homology"/>
<dbReference type="GO" id="GO:0009424">
    <property type="term" value="C:bacterial-type flagellum hook"/>
    <property type="evidence" value="ECO:0007669"/>
    <property type="project" value="UniProtKB-UniRule"/>
</dbReference>
<evidence type="ECO:0000256" key="3">
    <source>
        <dbReference type="ARBA" id="ARBA00023054"/>
    </source>
</evidence>
<dbReference type="PANTHER" id="PTHR30288">
    <property type="entry name" value="FLAGELLAR CAP/ASSEMBLY PROTEIN FLID"/>
    <property type="match status" value="1"/>
</dbReference>
<organism evidence="8 9">
    <name type="scientific">Paenibacillus rhizosphaerae</name>
    <dbReference type="NCBI Taxonomy" id="297318"/>
    <lineage>
        <taxon>Bacteria</taxon>
        <taxon>Bacillati</taxon>
        <taxon>Bacillota</taxon>
        <taxon>Bacilli</taxon>
        <taxon>Bacillales</taxon>
        <taxon>Paenibacillaceae</taxon>
        <taxon>Paenibacillus</taxon>
    </lineage>
</organism>
<dbReference type="InterPro" id="IPR003481">
    <property type="entry name" value="FliD_N"/>
</dbReference>
<comment type="similarity">
    <text evidence="1 5">Belongs to the FliD family.</text>
</comment>
<name>A0A839TZS0_9BACL</name>
<comment type="subcellular location">
    <subcellularLocation>
        <location evidence="5">Secreted</location>
    </subcellularLocation>
    <subcellularLocation>
        <location evidence="5">Bacterial flagellum</location>
    </subcellularLocation>
</comment>
<evidence type="ECO:0000256" key="1">
    <source>
        <dbReference type="ARBA" id="ARBA00009764"/>
    </source>
</evidence>
<dbReference type="Proteomes" id="UP000517523">
    <property type="component" value="Unassembled WGS sequence"/>
</dbReference>
<gene>
    <name evidence="8" type="ORF">FHS19_005617</name>
</gene>
<dbReference type="InterPro" id="IPR040026">
    <property type="entry name" value="FliD"/>
</dbReference>
<comment type="caution">
    <text evidence="8">The sequence shown here is derived from an EMBL/GenBank/DDBJ whole genome shotgun (WGS) entry which is preliminary data.</text>
</comment>
<sequence>MRINGFSGMDVDSMVKSLMTAQRAPLDKLNQQKQILEWTRDSYREINSKIIDFNTNKLKEFNKSGSMNTQLSTVTGNTTAVKAEASANATGSSMSVEVTQLAKKSYLQTGQGLTKAGSTKPDATLNTTLEQLTDTPEETYELNINGKKVTFLKTDTISAVIGRINSSDAKVTASFDEISGKFSITARDFGAANNINITGETVPPAANSFLNLIKVNPSTDVKTATNAEVKISSSDGSSRTYNPEGNSLTVNGVVLTLMETTTAGNPSVISTQSDPKKAIDSIKAFVESYNDLISTLATKTGEQKYRDFPPLTSDQKANMKENEITAWEAKAKSGLLKNDDILSSTISSMREVITKKLGQLSSIGITTGQYYENGKLNIDEEKLKAALTSDPDKVVSIFQGAKGTADSGIFSDLSEKMGGTLDKLVKKAGTSKFSSDVNSSYKEESVMGKQLKYYNKQIADLQNRLEDIENRYYKQFTAMEQAMTKYQSQSSSLFGTSN</sequence>
<dbReference type="InterPro" id="IPR010809">
    <property type="entry name" value="FliD_C"/>
</dbReference>
<protein>
    <recommendedName>
        <fullName evidence="5">Flagellar hook-associated protein 2</fullName>
        <shortName evidence="5">HAP2</shortName>
    </recommendedName>
    <alternativeName>
        <fullName evidence="5">Flagellar cap protein</fullName>
    </alternativeName>
</protein>
<reference evidence="8 9" key="1">
    <citation type="submission" date="2020-08" db="EMBL/GenBank/DDBJ databases">
        <title>Genomic Encyclopedia of Type Strains, Phase III (KMG-III): the genomes of soil and plant-associated and newly described type strains.</title>
        <authorList>
            <person name="Whitman W."/>
        </authorList>
    </citation>
    <scope>NUCLEOTIDE SEQUENCE [LARGE SCALE GENOMIC DNA]</scope>
    <source>
        <strain evidence="8 9">CECT 5831</strain>
    </source>
</reference>
<evidence type="ECO:0000259" key="6">
    <source>
        <dbReference type="Pfam" id="PF02465"/>
    </source>
</evidence>
<feature type="domain" description="Flagellar hook-associated protein 2 C-terminal" evidence="7">
    <location>
        <begin position="224"/>
        <end position="488"/>
    </location>
</feature>
<evidence type="ECO:0000313" key="8">
    <source>
        <dbReference type="EMBL" id="MBB3130898.1"/>
    </source>
</evidence>
<accession>A0A839TZS0</accession>
<dbReference type="Pfam" id="PF02465">
    <property type="entry name" value="FliD_N"/>
    <property type="match status" value="1"/>
</dbReference>
<dbReference type="AlphaFoldDB" id="A0A839TZS0"/>
<feature type="domain" description="Flagellar hook-associated protein 2 N-terminal" evidence="6">
    <location>
        <begin position="7"/>
        <end position="104"/>
    </location>
</feature>
<dbReference type="EMBL" id="JACHXJ010000005">
    <property type="protein sequence ID" value="MBB3130898.1"/>
    <property type="molecule type" value="Genomic_DNA"/>
</dbReference>
<evidence type="ECO:0000256" key="2">
    <source>
        <dbReference type="ARBA" id="ARBA00011255"/>
    </source>
</evidence>
<evidence type="ECO:0000313" key="9">
    <source>
        <dbReference type="Proteomes" id="UP000517523"/>
    </source>
</evidence>
<evidence type="ECO:0000256" key="4">
    <source>
        <dbReference type="ARBA" id="ARBA00023143"/>
    </source>
</evidence>
<keyword evidence="3" id="KW-0175">Coiled coil</keyword>
<comment type="subunit">
    <text evidence="2 5">Homopentamer.</text>
</comment>
<keyword evidence="5" id="KW-0964">Secreted</keyword>
<dbReference type="GO" id="GO:0005576">
    <property type="term" value="C:extracellular region"/>
    <property type="evidence" value="ECO:0007669"/>
    <property type="project" value="UniProtKB-SubCell"/>
</dbReference>
<evidence type="ECO:0000259" key="7">
    <source>
        <dbReference type="Pfam" id="PF07195"/>
    </source>
</evidence>
<dbReference type="GO" id="GO:0071973">
    <property type="term" value="P:bacterial-type flagellum-dependent cell motility"/>
    <property type="evidence" value="ECO:0007669"/>
    <property type="project" value="TreeGrafter"/>
</dbReference>
<comment type="function">
    <text evidence="5">Required for morphogenesis and for the elongation of the flagellar filament by facilitating polymerization of the flagellin monomers at the tip of growing filament. Forms a capping structure, which prevents flagellin subunits (transported through the central channel of the flagellum) from leaking out without polymerization at the distal end.</text>
</comment>